<dbReference type="Proteomes" id="UP001595923">
    <property type="component" value="Unassembled WGS sequence"/>
</dbReference>
<name>A0ABV9DZ63_9ACTN</name>
<dbReference type="Pfam" id="PF12900">
    <property type="entry name" value="Pyridox_ox_2"/>
    <property type="match status" value="1"/>
</dbReference>
<organism evidence="1 2">
    <name type="scientific">Nocardiopsis mangrovi</name>
    <dbReference type="NCBI Taxonomy" id="1179818"/>
    <lineage>
        <taxon>Bacteria</taxon>
        <taxon>Bacillati</taxon>
        <taxon>Actinomycetota</taxon>
        <taxon>Actinomycetes</taxon>
        <taxon>Streptosporangiales</taxon>
        <taxon>Nocardiopsidaceae</taxon>
        <taxon>Nocardiopsis</taxon>
    </lineage>
</organism>
<comment type="caution">
    <text evidence="1">The sequence shown here is derived from an EMBL/GenBank/DDBJ whole genome shotgun (WGS) entry which is preliminary data.</text>
</comment>
<evidence type="ECO:0000313" key="2">
    <source>
        <dbReference type="Proteomes" id="UP001595923"/>
    </source>
</evidence>
<keyword evidence="2" id="KW-1185">Reference proteome</keyword>
<protein>
    <submittedName>
        <fullName evidence="1">Pyridoxamine 5'-phosphate oxidase family protein</fullName>
    </submittedName>
</protein>
<gene>
    <name evidence="1" type="ORF">ACFO4E_17920</name>
</gene>
<dbReference type="InterPro" id="IPR012349">
    <property type="entry name" value="Split_barrel_FMN-bd"/>
</dbReference>
<dbReference type="EMBL" id="JBHSFQ010000017">
    <property type="protein sequence ID" value="MFC4563742.1"/>
    <property type="molecule type" value="Genomic_DNA"/>
</dbReference>
<reference evidence="2" key="1">
    <citation type="journal article" date="2019" name="Int. J. Syst. Evol. Microbiol.">
        <title>The Global Catalogue of Microorganisms (GCM) 10K type strain sequencing project: providing services to taxonomists for standard genome sequencing and annotation.</title>
        <authorList>
            <consortium name="The Broad Institute Genomics Platform"/>
            <consortium name="The Broad Institute Genome Sequencing Center for Infectious Disease"/>
            <person name="Wu L."/>
            <person name="Ma J."/>
        </authorList>
    </citation>
    <scope>NUCLEOTIDE SEQUENCE [LARGE SCALE GENOMIC DNA]</scope>
    <source>
        <strain evidence="2">XZYJ18</strain>
    </source>
</reference>
<dbReference type="Gene3D" id="2.30.110.10">
    <property type="entry name" value="Electron Transport, Fmn-binding Protein, Chain A"/>
    <property type="match status" value="1"/>
</dbReference>
<dbReference type="SUPFAM" id="SSF50475">
    <property type="entry name" value="FMN-binding split barrel"/>
    <property type="match status" value="1"/>
</dbReference>
<dbReference type="InterPro" id="IPR024747">
    <property type="entry name" value="Pyridox_Oxase-rel"/>
</dbReference>
<proteinExistence type="predicted"/>
<dbReference type="RefSeq" id="WP_378576271.1">
    <property type="nucleotide sequence ID" value="NZ_JBHSFQ010000017.1"/>
</dbReference>
<sequence length="153" mass="16082">MTAPVGSGAEPTDTAGLEILDRPECLRLLAKASLGRVVFTDRALPAVLPVGYTVHGTDIVIRTSPRSVLARATRDSVVAFEADDFDAAHGTGWSVAVLGTGRAVTDPAEEAELAALPLPDWAHGARPHFIRIEATMVSGRRLRPGPARGGPRT</sequence>
<accession>A0ABV9DZ63</accession>
<evidence type="ECO:0000313" key="1">
    <source>
        <dbReference type="EMBL" id="MFC4563742.1"/>
    </source>
</evidence>